<dbReference type="Pfam" id="PF06602">
    <property type="entry name" value="Myotub-related"/>
    <property type="match status" value="1"/>
</dbReference>
<dbReference type="SUPFAM" id="SSF52799">
    <property type="entry name" value="(Phosphotyrosine protein) phosphatases II"/>
    <property type="match status" value="1"/>
</dbReference>
<dbReference type="PROSITE" id="PS50056">
    <property type="entry name" value="TYR_PHOSPHATASE_2"/>
    <property type="match status" value="1"/>
</dbReference>
<comment type="caution">
    <text evidence="9">The sequence shown here is derived from an EMBL/GenBank/DDBJ whole genome shotgun (WGS) entry which is preliminary data.</text>
</comment>
<name>A0A818KYG9_9BILA</name>
<dbReference type="GO" id="GO:0016020">
    <property type="term" value="C:membrane"/>
    <property type="evidence" value="ECO:0007669"/>
    <property type="project" value="TreeGrafter"/>
</dbReference>
<dbReference type="GO" id="GO:0052629">
    <property type="term" value="F:phosphatidylinositol-3,5-bisphosphate 3-phosphatase activity"/>
    <property type="evidence" value="ECO:0007669"/>
    <property type="project" value="TreeGrafter"/>
</dbReference>
<evidence type="ECO:0000259" key="8">
    <source>
        <dbReference type="PROSITE" id="PS51339"/>
    </source>
</evidence>
<feature type="signal peptide" evidence="6">
    <location>
        <begin position="1"/>
        <end position="17"/>
    </location>
</feature>
<gene>
    <name evidence="9" type="ORF">OTI717_LOCUS4819</name>
</gene>
<dbReference type="Gene3D" id="3.90.190.10">
    <property type="entry name" value="Protein tyrosine phosphatase superfamily"/>
    <property type="match status" value="1"/>
</dbReference>
<dbReference type="GO" id="GO:0010506">
    <property type="term" value="P:regulation of autophagy"/>
    <property type="evidence" value="ECO:0007669"/>
    <property type="project" value="TreeGrafter"/>
</dbReference>
<feature type="chain" id="PRO_5032747268" description="Phosphatidylinositol-3-phosphatase" evidence="6">
    <location>
        <begin position="18"/>
        <end position="816"/>
    </location>
</feature>
<dbReference type="EMBL" id="CAJOAX010000300">
    <property type="protein sequence ID" value="CAF3561320.1"/>
    <property type="molecule type" value="Genomic_DNA"/>
</dbReference>
<dbReference type="GO" id="GO:0004438">
    <property type="term" value="F:phosphatidylinositol-3-phosphate phosphatase activity"/>
    <property type="evidence" value="ECO:0007669"/>
    <property type="project" value="TreeGrafter"/>
</dbReference>
<dbReference type="PANTHER" id="PTHR10807">
    <property type="entry name" value="MYOTUBULARIN-RELATED"/>
    <property type="match status" value="1"/>
</dbReference>
<evidence type="ECO:0000313" key="9">
    <source>
        <dbReference type="EMBL" id="CAF3561320.1"/>
    </source>
</evidence>
<evidence type="ECO:0000259" key="7">
    <source>
        <dbReference type="PROSITE" id="PS50056"/>
    </source>
</evidence>
<feature type="binding site" evidence="5">
    <location>
        <begin position="669"/>
        <end position="675"/>
    </location>
    <ligand>
        <name>substrate</name>
    </ligand>
</feature>
<feature type="domain" description="Tyrosine specific protein phosphatases" evidence="7">
    <location>
        <begin position="638"/>
        <end position="682"/>
    </location>
</feature>
<dbReference type="InterPro" id="IPR016187">
    <property type="entry name" value="CTDL_fold"/>
</dbReference>
<dbReference type="PROSITE" id="PS51339">
    <property type="entry name" value="PPASE_MYOTUBULARIN"/>
    <property type="match status" value="1"/>
</dbReference>
<feature type="active site" description="Phosphocysteine intermediate" evidence="4">
    <location>
        <position position="669"/>
    </location>
</feature>
<dbReference type="InterPro" id="IPR030564">
    <property type="entry name" value="Myotubularin"/>
</dbReference>
<reference evidence="9" key="1">
    <citation type="submission" date="2021-02" db="EMBL/GenBank/DDBJ databases">
        <authorList>
            <person name="Nowell W R."/>
        </authorList>
    </citation>
    <scope>NUCLEOTIDE SEQUENCE</scope>
</reference>
<evidence type="ECO:0000256" key="6">
    <source>
        <dbReference type="SAM" id="SignalP"/>
    </source>
</evidence>
<dbReference type="InterPro" id="IPR010569">
    <property type="entry name" value="Myotubularin-like_Pase_dom"/>
</dbReference>
<dbReference type="PROSITE" id="PS00383">
    <property type="entry name" value="TYR_PHOSPHATASE_1"/>
    <property type="match status" value="1"/>
</dbReference>
<dbReference type="GO" id="GO:0012505">
    <property type="term" value="C:endomembrane system"/>
    <property type="evidence" value="ECO:0007669"/>
    <property type="project" value="UniProtKB-SubCell"/>
</dbReference>
<comment type="similarity">
    <text evidence="2">Belongs to the protein-tyrosine phosphatase family. Non-receptor class myotubularin subfamily.</text>
</comment>
<accession>A0A818KYG9</accession>
<organism evidence="9 10">
    <name type="scientific">Rotaria sordida</name>
    <dbReference type="NCBI Taxonomy" id="392033"/>
    <lineage>
        <taxon>Eukaryota</taxon>
        <taxon>Metazoa</taxon>
        <taxon>Spiralia</taxon>
        <taxon>Gnathifera</taxon>
        <taxon>Rotifera</taxon>
        <taxon>Eurotatoria</taxon>
        <taxon>Bdelloidea</taxon>
        <taxon>Philodinida</taxon>
        <taxon>Philodinidae</taxon>
        <taxon>Rotaria</taxon>
    </lineage>
</organism>
<dbReference type="InterPro" id="IPR000387">
    <property type="entry name" value="Tyr_Pase_dom"/>
</dbReference>
<sequence>MLIQFFFVIFLIHFGTSISNQEDLSVSKYFHVGCLKLNSDNEFIMNYIQENSLSPYQTFSSSNMTIELCFRLCRQWIILINKNHTKCICLYTMTKPNEFNEFLGEFLSINNCTSNNLQIYSLTEDVDLLPLTSLSNYDWSLDGCYYLHGIQTYRVNLLLNDIDYNQGIDTCRKHCQMMRQTNYFSFFLSLKKSCYCLPIEVSQPVIPKAVRKPLIHCSFLPYIKSGFENFLNQTEINTDTVVKINVQRYCSPAFIFDRNLYQCLKFIPLSIQNTYTKINANENCLPILIKTYEQWNYLISKSFILRTRTFIKIDHNSTYIFNNLFKSKISSLTSNDLCIVIIQTNLNRSLSYDLLPCSTAHSSGSVLCSQKPLETIMSDQTEFKTINIEEQSSIVGNISCPLEFVLFNNMCYYVHTYFIFNILNGERVCSDKYSNSTLVKFKSHEWANVNATRFLGRSFDDIRLEFFYYQLEKKLINESKNDTNKKHWLRLLLGDKTDHNDCILRYLEAAKFRLYKQFPTIVWRHSNGAIIVRAGQPEVGWPFRRSKEDEKMIQAIINACNGTLTTNFIHGETSSSGLLILHAASRDAAIENCVKYYTDCDVKFMNLPDIHAINSNVRMLRAINVTQSEDSLLRLASTQWLYNLSALMNVAFRVVVNVDKDNRSVLVHCSNGQGRTSQIITLAEIMLDSHYRTISGFQILVEREWIQFEHKFGDHCGHNVDANGSNDCDLVFLQWLDCIYQLLMQNQAAFQFNEIFLRELAAHVFTGLYGTFLCNTDLERTTANSIRKTSTTQLINPSFDERKQNVTSNLDMRLIV</sequence>
<dbReference type="SUPFAM" id="SSF56436">
    <property type="entry name" value="C-type lectin-like"/>
    <property type="match status" value="1"/>
</dbReference>
<dbReference type="Proteomes" id="UP000663823">
    <property type="component" value="Unassembled WGS sequence"/>
</dbReference>
<dbReference type="AlphaFoldDB" id="A0A818KYG9"/>
<proteinExistence type="inferred from homology"/>
<evidence type="ECO:0000256" key="5">
    <source>
        <dbReference type="PIRSR" id="PIRSR630564-2"/>
    </source>
</evidence>
<dbReference type="InterPro" id="IPR029021">
    <property type="entry name" value="Prot-tyrosine_phosphatase-like"/>
</dbReference>
<feature type="domain" description="Myotubularin phosphatase" evidence="8">
    <location>
        <begin position="509"/>
        <end position="816"/>
    </location>
</feature>
<dbReference type="GO" id="GO:0046856">
    <property type="term" value="P:phosphatidylinositol dephosphorylation"/>
    <property type="evidence" value="ECO:0007669"/>
    <property type="project" value="TreeGrafter"/>
</dbReference>
<protein>
    <recommendedName>
        <fullName evidence="11">Phosphatidylinositol-3-phosphatase</fullName>
    </recommendedName>
</protein>
<keyword evidence="6" id="KW-0732">Signal</keyword>
<evidence type="ECO:0000256" key="3">
    <source>
        <dbReference type="ARBA" id="ARBA00023098"/>
    </source>
</evidence>
<dbReference type="InterPro" id="IPR016130">
    <property type="entry name" value="Tyr_Pase_AS"/>
</dbReference>
<dbReference type="InterPro" id="IPR003595">
    <property type="entry name" value="Tyr_Pase_cat"/>
</dbReference>
<dbReference type="SMART" id="SM00404">
    <property type="entry name" value="PTPc_motif"/>
    <property type="match status" value="1"/>
</dbReference>
<evidence type="ECO:0000256" key="2">
    <source>
        <dbReference type="ARBA" id="ARBA00007471"/>
    </source>
</evidence>
<keyword evidence="3" id="KW-0443">Lipid metabolism</keyword>
<dbReference type="PANTHER" id="PTHR10807:SF75">
    <property type="entry name" value="PHOSPHATIDYLINOSITOL-3-PHOSPHATE PHOSPHATASE"/>
    <property type="match status" value="1"/>
</dbReference>
<evidence type="ECO:0000313" key="10">
    <source>
        <dbReference type="Proteomes" id="UP000663823"/>
    </source>
</evidence>
<evidence type="ECO:0000256" key="1">
    <source>
        <dbReference type="ARBA" id="ARBA00004184"/>
    </source>
</evidence>
<evidence type="ECO:0000256" key="4">
    <source>
        <dbReference type="PIRSR" id="PIRSR630564-1"/>
    </source>
</evidence>
<dbReference type="GO" id="GO:0005737">
    <property type="term" value="C:cytoplasm"/>
    <property type="evidence" value="ECO:0007669"/>
    <property type="project" value="TreeGrafter"/>
</dbReference>
<evidence type="ECO:0008006" key="11">
    <source>
        <dbReference type="Google" id="ProtNLM"/>
    </source>
</evidence>
<comment type="subcellular location">
    <subcellularLocation>
        <location evidence="1">Endomembrane system</location>
        <topology evidence="1">Peripheral membrane protein</topology>
    </subcellularLocation>
</comment>
<dbReference type="GO" id="GO:0019903">
    <property type="term" value="F:protein phosphatase binding"/>
    <property type="evidence" value="ECO:0007669"/>
    <property type="project" value="TreeGrafter"/>
</dbReference>